<feature type="domain" description="T6SS Transcription factor RovC-like DNA binding" evidence="1">
    <location>
        <begin position="10"/>
        <end position="81"/>
    </location>
</feature>
<reference evidence="2 3" key="1">
    <citation type="submission" date="2020-08" db="EMBL/GenBank/DDBJ databases">
        <title>Putative novel bacterial strains isolated from necrotic wheat leaf tissues caused by Xanthomonas translucens.</title>
        <authorList>
            <person name="Tambong J.T."/>
        </authorList>
    </citation>
    <scope>NUCLEOTIDE SEQUENCE [LARGE SCALE GENOMIC DNA]</scope>
    <source>
        <strain evidence="3">DOAB 1063</strain>
    </source>
</reference>
<gene>
    <name evidence="2" type="ORF">H8S47_05490</name>
</gene>
<evidence type="ECO:0000313" key="3">
    <source>
        <dbReference type="Proteomes" id="UP000597613"/>
    </source>
</evidence>
<protein>
    <submittedName>
        <fullName evidence="2">DUF2285 domain-containing protein</fullName>
    </submittedName>
</protein>
<organism evidence="2 3">
    <name type="scientific">Sphingomonas albertensis</name>
    <dbReference type="NCBI Taxonomy" id="2762591"/>
    <lineage>
        <taxon>Bacteria</taxon>
        <taxon>Pseudomonadati</taxon>
        <taxon>Pseudomonadota</taxon>
        <taxon>Alphaproteobacteria</taxon>
        <taxon>Sphingomonadales</taxon>
        <taxon>Sphingomonadaceae</taxon>
        <taxon>Sphingomonas</taxon>
    </lineage>
</organism>
<evidence type="ECO:0000259" key="1">
    <source>
        <dbReference type="Pfam" id="PF10074"/>
    </source>
</evidence>
<keyword evidence="3" id="KW-1185">Reference proteome</keyword>
<accession>A0ABR7AL03</accession>
<sequence>MTELAFQDEPPTGSTVTAYDEGHLVTYLRILDATAEQADWREVVLLVFGLDPEREPERARRIYDSHLARARWMTECGYRDLVGKGRS</sequence>
<dbReference type="Proteomes" id="UP000597613">
    <property type="component" value="Unassembled WGS sequence"/>
</dbReference>
<dbReference type="EMBL" id="JACONT010000007">
    <property type="protein sequence ID" value="MBC3941138.1"/>
    <property type="molecule type" value="Genomic_DNA"/>
</dbReference>
<dbReference type="RefSeq" id="WP_187502904.1">
    <property type="nucleotide sequence ID" value="NZ_CP162536.1"/>
</dbReference>
<dbReference type="InterPro" id="IPR018754">
    <property type="entry name" value="RovC-like_DNA-bd"/>
</dbReference>
<proteinExistence type="predicted"/>
<comment type="caution">
    <text evidence="2">The sequence shown here is derived from an EMBL/GenBank/DDBJ whole genome shotgun (WGS) entry which is preliminary data.</text>
</comment>
<dbReference type="Pfam" id="PF10074">
    <property type="entry name" value="RovC_DNA-bd"/>
    <property type="match status" value="1"/>
</dbReference>
<name>A0ABR7AL03_9SPHN</name>
<evidence type="ECO:0000313" key="2">
    <source>
        <dbReference type="EMBL" id="MBC3941138.1"/>
    </source>
</evidence>